<evidence type="ECO:0000256" key="7">
    <source>
        <dbReference type="ARBA" id="ARBA00031665"/>
    </source>
</evidence>
<evidence type="ECO:0000256" key="3">
    <source>
        <dbReference type="ARBA" id="ARBA00022801"/>
    </source>
</evidence>
<keyword evidence="4" id="KW-0326">Glycosidase</keyword>
<feature type="region of interest" description="Disordered" evidence="8">
    <location>
        <begin position="21"/>
        <end position="53"/>
    </location>
</feature>
<dbReference type="InterPro" id="IPR008264">
    <property type="entry name" value="Beta_glucanase"/>
</dbReference>
<evidence type="ECO:0000313" key="10">
    <source>
        <dbReference type="EMBL" id="AYM53420.1"/>
    </source>
</evidence>
<dbReference type="GO" id="GO:0008810">
    <property type="term" value="F:cellulase activity"/>
    <property type="evidence" value="ECO:0007669"/>
    <property type="project" value="InterPro"/>
</dbReference>
<dbReference type="PROSITE" id="PS51762">
    <property type="entry name" value="GH16_2"/>
    <property type="match status" value="1"/>
</dbReference>
<dbReference type="Pfam" id="PF00722">
    <property type="entry name" value="Glyco_hydro_16"/>
    <property type="match status" value="1"/>
</dbReference>
<organism evidence="10">
    <name type="scientific">Melittangium lichenicola</name>
    <dbReference type="NCBI Taxonomy" id="45"/>
    <lineage>
        <taxon>Bacteria</taxon>
        <taxon>Pseudomonadati</taxon>
        <taxon>Myxococcota</taxon>
        <taxon>Myxococcia</taxon>
        <taxon>Myxococcales</taxon>
        <taxon>Cystobacterineae</taxon>
        <taxon>Archangiaceae</taxon>
        <taxon>Melittangium</taxon>
    </lineage>
</organism>
<evidence type="ECO:0000256" key="6">
    <source>
        <dbReference type="ARBA" id="ARBA00029771"/>
    </source>
</evidence>
<dbReference type="InterPro" id="IPR000757">
    <property type="entry name" value="Beta-glucanase-like"/>
</dbReference>
<dbReference type="InterPro" id="IPR008979">
    <property type="entry name" value="Galactose-bd-like_sf"/>
</dbReference>
<dbReference type="SMR" id="A0A3Q8I337"/>
<dbReference type="InterPro" id="IPR044791">
    <property type="entry name" value="Beta-glucanase/XTH"/>
</dbReference>
<dbReference type="Gene3D" id="2.60.120.200">
    <property type="match status" value="1"/>
</dbReference>
<proteinExistence type="inferred from homology"/>
<dbReference type="InterPro" id="IPR013320">
    <property type="entry name" value="ConA-like_dom_sf"/>
</dbReference>
<dbReference type="SUPFAM" id="SSF49785">
    <property type="entry name" value="Galactose-binding domain-like"/>
    <property type="match status" value="1"/>
</dbReference>
<evidence type="ECO:0000256" key="2">
    <source>
        <dbReference type="ARBA" id="ARBA00014569"/>
    </source>
</evidence>
<dbReference type="SUPFAM" id="SSF49899">
    <property type="entry name" value="Concanavalin A-like lectins/glucanases"/>
    <property type="match status" value="1"/>
</dbReference>
<evidence type="ECO:0000256" key="1">
    <source>
        <dbReference type="ARBA" id="ARBA00006865"/>
    </source>
</evidence>
<feature type="domain" description="GH16" evidence="9">
    <location>
        <begin position="48"/>
        <end position="290"/>
    </location>
</feature>
<name>A0A3Q8I337_9BACT</name>
<dbReference type="InterPro" id="IPR005087">
    <property type="entry name" value="CBM11"/>
</dbReference>
<dbReference type="AlphaFoldDB" id="A0A3Q8I337"/>
<protein>
    <recommendedName>
        <fullName evidence="2">Beta-glucanase</fullName>
    </recommendedName>
    <alternativeName>
        <fullName evidence="7">1,3-1,4-beta-D-glucan 4-glucanohydrolase</fullName>
    </alternativeName>
    <alternativeName>
        <fullName evidence="6">Endo-beta-1,3-1,4 glucanase</fullName>
    </alternativeName>
    <alternativeName>
        <fullName evidence="5">Lichenase</fullName>
    </alternativeName>
</protein>
<evidence type="ECO:0000256" key="8">
    <source>
        <dbReference type="SAM" id="MobiDB-lite"/>
    </source>
</evidence>
<evidence type="ECO:0000256" key="5">
    <source>
        <dbReference type="ARBA" id="ARBA00029722"/>
    </source>
</evidence>
<feature type="compositionally biased region" description="Gly residues" evidence="8">
    <location>
        <begin position="21"/>
        <end position="41"/>
    </location>
</feature>
<accession>A0A3Q8I337</accession>
<dbReference type="EMBL" id="MH908902">
    <property type="protein sequence ID" value="AYM53420.1"/>
    <property type="molecule type" value="Genomic_DNA"/>
</dbReference>
<keyword evidence="3" id="KW-0378">Hydrolase</keyword>
<sequence>MARDATWKRVALALLLTGCGSGTDGGGTGSGGTGSGGGGGTPTTPPAPVQTGAPPTLEWLPGYSSIDEAFDTPTLDTVRWRPSDGWANSGEFNAGWRADHVRVADGQLQLVLDTENCPGGCSKRPYASGELTTRTFRGYGRYEVRMKPVRTPGTMTAFAITTGSADTTRSDSIDLAILGRDTRALTLNYVANGGVRHDKSFPLPFDAADDFHTYGIEWTRSTIHWYVDDKRLHSVTGDINSLPTHPGRVLMNFWAGEPGATASWMGRFTYPGAPLAVLVDSVRYGPAAPVTLLEDFETPEKAALWKATVGSGAKFTARQSNQGHQGKSLYLTYTTSPTASSFTARTFETPQDWTGVRYVNFWFKGTLSTDAFRLELRDNGASADTAERFEYRFWDDFKGWKWVSVPVTAFVRSTTGQPAGAPADGLTLSGMWGLAFEPLSGSGHEVFIDDIELEH</sequence>
<dbReference type="PRINTS" id="PR00737">
    <property type="entry name" value="GLHYDRLASE16"/>
</dbReference>
<comment type="similarity">
    <text evidence="1">Belongs to the glycosyl hydrolase 16 family.</text>
</comment>
<dbReference type="PANTHER" id="PTHR31062">
    <property type="entry name" value="XYLOGLUCAN ENDOTRANSGLUCOSYLASE/HYDROLASE PROTEIN 8-RELATED"/>
    <property type="match status" value="1"/>
</dbReference>
<reference evidence="10" key="1">
    <citation type="journal article" date="2018" name="J. Ind. Microbiol. Biotechnol.">
        <title>Genome mining reveals uncommon alkylpyrones as type III PKS products from myxobacteria.</title>
        <authorList>
            <person name="Hug J.J."/>
            <person name="Panter F."/>
            <person name="Krug D."/>
            <person name="Muller R."/>
        </authorList>
    </citation>
    <scope>NUCLEOTIDE SEQUENCE</scope>
    <source>
        <strain evidence="10">MCy9148</strain>
    </source>
</reference>
<dbReference type="Gene3D" id="2.60.120.430">
    <property type="entry name" value="Galactose-binding lectin"/>
    <property type="match status" value="1"/>
</dbReference>
<evidence type="ECO:0000256" key="4">
    <source>
        <dbReference type="ARBA" id="ARBA00023295"/>
    </source>
</evidence>
<dbReference type="GO" id="GO:0030245">
    <property type="term" value="P:cellulose catabolic process"/>
    <property type="evidence" value="ECO:0007669"/>
    <property type="project" value="InterPro"/>
</dbReference>
<dbReference type="Pfam" id="PF03425">
    <property type="entry name" value="CBM_11"/>
    <property type="match status" value="1"/>
</dbReference>
<evidence type="ECO:0000259" key="9">
    <source>
        <dbReference type="PROSITE" id="PS51762"/>
    </source>
</evidence>